<comment type="caution">
    <text evidence="10">The sequence shown here is derived from an EMBL/GenBank/DDBJ whole genome shotgun (WGS) entry which is preliminary data.</text>
</comment>
<keyword evidence="8 9" id="KW-0472">Membrane</keyword>
<dbReference type="AlphaFoldDB" id="A0A2H0WNX9"/>
<organism evidence="10 11">
    <name type="scientific">Candidatus Shapirobacteria bacterium CG09_land_8_20_14_0_10_39_12</name>
    <dbReference type="NCBI Taxonomy" id="1974885"/>
    <lineage>
        <taxon>Bacteria</taxon>
        <taxon>Candidatus Shapironibacteriota</taxon>
    </lineage>
</organism>
<comment type="caution">
    <text evidence="9">Lacks conserved residue(s) required for the propagation of feature annotation.</text>
</comment>
<dbReference type="InterPro" id="IPR004692">
    <property type="entry name" value="SecG"/>
</dbReference>
<protein>
    <recommendedName>
        <fullName evidence="9">Protein-export membrane protein SecG</fullName>
    </recommendedName>
</protein>
<accession>A0A2H0WNX9</accession>
<keyword evidence="6 9" id="KW-1133">Transmembrane helix</keyword>
<evidence type="ECO:0000256" key="2">
    <source>
        <dbReference type="ARBA" id="ARBA00008445"/>
    </source>
</evidence>
<evidence type="ECO:0000256" key="4">
    <source>
        <dbReference type="ARBA" id="ARBA00022692"/>
    </source>
</evidence>
<evidence type="ECO:0000256" key="7">
    <source>
        <dbReference type="ARBA" id="ARBA00023010"/>
    </source>
</evidence>
<evidence type="ECO:0000313" key="10">
    <source>
        <dbReference type="EMBL" id="PIS14337.1"/>
    </source>
</evidence>
<sequence>MLSIAQIVISVIIIALILIQERSAGLSSVFGGAGGTPYQTKRGLEKFIFWATVVFGVIFAALAVLNLII</sequence>
<proteinExistence type="inferred from homology"/>
<dbReference type="EMBL" id="PEZI01000068">
    <property type="protein sequence ID" value="PIS14337.1"/>
    <property type="molecule type" value="Genomic_DNA"/>
</dbReference>
<evidence type="ECO:0000256" key="6">
    <source>
        <dbReference type="ARBA" id="ARBA00022989"/>
    </source>
</evidence>
<dbReference type="NCBIfam" id="TIGR00810">
    <property type="entry name" value="secG"/>
    <property type="match status" value="1"/>
</dbReference>
<evidence type="ECO:0000256" key="1">
    <source>
        <dbReference type="ARBA" id="ARBA00004141"/>
    </source>
</evidence>
<gene>
    <name evidence="10" type="primary">secG</name>
    <name evidence="10" type="ORF">COT64_03150</name>
</gene>
<comment type="function">
    <text evidence="9">Involved in protein export. Participates in an early event of protein translocation.</text>
</comment>
<keyword evidence="4 9" id="KW-0812">Transmembrane</keyword>
<dbReference type="Proteomes" id="UP000230775">
    <property type="component" value="Unassembled WGS sequence"/>
</dbReference>
<reference evidence="11" key="1">
    <citation type="submission" date="2017-09" db="EMBL/GenBank/DDBJ databases">
        <title>Depth-based differentiation of microbial function through sediment-hosted aquifers and enrichment of novel symbionts in the deep terrestrial subsurface.</title>
        <authorList>
            <person name="Probst A.J."/>
            <person name="Ladd B."/>
            <person name="Jarett J.K."/>
            <person name="Geller-Mcgrath D.E."/>
            <person name="Sieber C.M.K."/>
            <person name="Emerson J.B."/>
            <person name="Anantharaman K."/>
            <person name="Thomas B.C."/>
            <person name="Malmstrom R."/>
            <person name="Stieglmeier M."/>
            <person name="Klingl A."/>
            <person name="Woyke T."/>
            <person name="Ryan C.M."/>
            <person name="Banfield J.F."/>
        </authorList>
    </citation>
    <scope>NUCLEOTIDE SEQUENCE [LARGE SCALE GENOMIC DNA]</scope>
</reference>
<evidence type="ECO:0000256" key="9">
    <source>
        <dbReference type="RuleBase" id="RU365087"/>
    </source>
</evidence>
<comment type="similarity">
    <text evidence="2 9">Belongs to the SecG family.</text>
</comment>
<dbReference type="GO" id="GO:0015450">
    <property type="term" value="F:protein-transporting ATPase activity"/>
    <property type="evidence" value="ECO:0007669"/>
    <property type="project" value="UniProtKB-UniRule"/>
</dbReference>
<evidence type="ECO:0000313" key="11">
    <source>
        <dbReference type="Proteomes" id="UP000230775"/>
    </source>
</evidence>
<name>A0A2H0WNX9_9BACT</name>
<keyword evidence="5 9" id="KW-0653">Protein transport</keyword>
<keyword evidence="7 9" id="KW-0811">Translocation</keyword>
<evidence type="ECO:0000256" key="8">
    <source>
        <dbReference type="ARBA" id="ARBA00023136"/>
    </source>
</evidence>
<keyword evidence="3 9" id="KW-0813">Transport</keyword>
<dbReference type="GO" id="GO:0005886">
    <property type="term" value="C:plasma membrane"/>
    <property type="evidence" value="ECO:0007669"/>
    <property type="project" value="UniProtKB-SubCell"/>
</dbReference>
<evidence type="ECO:0000256" key="3">
    <source>
        <dbReference type="ARBA" id="ARBA00022448"/>
    </source>
</evidence>
<dbReference type="Pfam" id="PF03840">
    <property type="entry name" value="SecG"/>
    <property type="match status" value="1"/>
</dbReference>
<evidence type="ECO:0000256" key="5">
    <source>
        <dbReference type="ARBA" id="ARBA00022927"/>
    </source>
</evidence>
<dbReference type="GO" id="GO:0009306">
    <property type="term" value="P:protein secretion"/>
    <property type="evidence" value="ECO:0007669"/>
    <property type="project" value="UniProtKB-UniRule"/>
</dbReference>
<keyword evidence="9" id="KW-1003">Cell membrane</keyword>
<comment type="subcellular location">
    <subcellularLocation>
        <location evidence="9">Cell membrane</location>
        <topology evidence="9">Multi-pass membrane protein</topology>
    </subcellularLocation>
    <subcellularLocation>
        <location evidence="1">Membrane</location>
        <topology evidence="1">Multi-pass membrane protein</topology>
    </subcellularLocation>
</comment>
<feature type="transmembrane region" description="Helical" evidence="9">
    <location>
        <begin position="47"/>
        <end position="68"/>
    </location>
</feature>